<dbReference type="EMBL" id="LUGG01000020">
    <property type="protein sequence ID" value="OBZ68365.1"/>
    <property type="molecule type" value="Genomic_DNA"/>
</dbReference>
<feature type="compositionally biased region" description="Basic and acidic residues" evidence="1">
    <location>
        <begin position="65"/>
        <end position="74"/>
    </location>
</feature>
<keyword evidence="3" id="KW-1185">Reference proteome</keyword>
<dbReference type="AlphaFoldDB" id="A0A1C7LU59"/>
<reference evidence="2 3" key="1">
    <citation type="submission" date="2016-03" db="EMBL/GenBank/DDBJ databases">
        <title>Whole genome sequencing of Grifola frondosa 9006-11.</title>
        <authorList>
            <person name="Min B."/>
            <person name="Park H."/>
            <person name="Kim J.-G."/>
            <person name="Cho H."/>
            <person name="Oh Y.-L."/>
            <person name="Kong W.-S."/>
            <person name="Choi I.-G."/>
        </authorList>
    </citation>
    <scope>NUCLEOTIDE SEQUENCE [LARGE SCALE GENOMIC DNA]</scope>
    <source>
        <strain evidence="2 3">9006-11</strain>
    </source>
</reference>
<feature type="region of interest" description="Disordered" evidence="1">
    <location>
        <begin position="1"/>
        <end position="141"/>
    </location>
</feature>
<evidence type="ECO:0000313" key="3">
    <source>
        <dbReference type="Proteomes" id="UP000092993"/>
    </source>
</evidence>
<dbReference type="STRING" id="5627.A0A1C7LU59"/>
<feature type="region of interest" description="Disordered" evidence="1">
    <location>
        <begin position="169"/>
        <end position="197"/>
    </location>
</feature>
<protein>
    <submittedName>
        <fullName evidence="2">Uncharacterized protein</fullName>
    </submittedName>
</protein>
<dbReference type="Proteomes" id="UP000092993">
    <property type="component" value="Unassembled WGS sequence"/>
</dbReference>
<proteinExistence type="predicted"/>
<organism evidence="2 3">
    <name type="scientific">Grifola frondosa</name>
    <name type="common">Maitake</name>
    <name type="synonym">Polyporus frondosus</name>
    <dbReference type="NCBI Taxonomy" id="5627"/>
    <lineage>
        <taxon>Eukaryota</taxon>
        <taxon>Fungi</taxon>
        <taxon>Dikarya</taxon>
        <taxon>Basidiomycota</taxon>
        <taxon>Agaricomycotina</taxon>
        <taxon>Agaricomycetes</taxon>
        <taxon>Polyporales</taxon>
        <taxon>Grifolaceae</taxon>
        <taxon>Grifola</taxon>
    </lineage>
</organism>
<sequence length="491" mass="52133">MGSSMAAPVIESGTTNDTLNSGSAGGGPFLRLRRSLSDKTHFSKSRTAPQKHTVEGKAHGLRAFHQREDEDGRDGGVPPVSWLATKDDTQVIKDTGTPDGEPSAAVVEGTTLPSSTILSSQNAETAAEADSTSADPDVEPSTGIVDAVAEGTPEPGSLARRIQSLLSSLPPFLTPLPPSPSTSSSTAGPTESPPAISDSRLISLLSSPSIMNGSVAKGRQSVWSILDKLRLTGVVSSKQPSTSKAEIERGGIQERMEEILEDDDSVMFYGPLIPTPQSEVELAQSEIISVNEEGELVSDAQEGKPLTDLGSLAEQRVLSDRLGSIWPFGKPKASSDEQIHVKKIIEKRIWVPSDTQISLQVMWWGYRVWLPPPVLALLDNKEIEAGKVAALLTTALKWLLHHVPDSAVPPQFRPALDLVRGLVPYLGYIGGFVAWSWGAIKGFDTGRGVILTATWLLPVALIPGTWEDSDVPKPVSSSAPAQSATEPSGTS</sequence>
<feature type="region of interest" description="Disordered" evidence="1">
    <location>
        <begin position="470"/>
        <end position="491"/>
    </location>
</feature>
<dbReference type="OMA" id="PDTHEQG"/>
<comment type="caution">
    <text evidence="2">The sequence shown here is derived from an EMBL/GenBank/DDBJ whole genome shotgun (WGS) entry which is preliminary data.</text>
</comment>
<dbReference type="OrthoDB" id="3247214at2759"/>
<feature type="compositionally biased region" description="Low complexity" evidence="1">
    <location>
        <begin position="123"/>
        <end position="135"/>
    </location>
</feature>
<feature type="compositionally biased region" description="Polar residues" evidence="1">
    <location>
        <begin position="111"/>
        <end position="122"/>
    </location>
</feature>
<name>A0A1C7LU59_GRIFR</name>
<gene>
    <name evidence="2" type="ORF">A0H81_11641</name>
</gene>
<feature type="compositionally biased region" description="Polar residues" evidence="1">
    <location>
        <begin position="12"/>
        <end position="22"/>
    </location>
</feature>
<evidence type="ECO:0000313" key="2">
    <source>
        <dbReference type="EMBL" id="OBZ68365.1"/>
    </source>
</evidence>
<feature type="compositionally biased region" description="Low complexity" evidence="1">
    <location>
        <begin position="181"/>
        <end position="197"/>
    </location>
</feature>
<feature type="compositionally biased region" description="Polar residues" evidence="1">
    <location>
        <begin position="475"/>
        <end position="491"/>
    </location>
</feature>
<accession>A0A1C7LU59</accession>
<evidence type="ECO:0000256" key="1">
    <source>
        <dbReference type="SAM" id="MobiDB-lite"/>
    </source>
</evidence>